<dbReference type="PANTHER" id="PTHR33710:SF71">
    <property type="entry name" value="ENDONUCLEASE_EXONUCLEASE_PHOSPHATASE DOMAIN-CONTAINING PROTEIN"/>
    <property type="match status" value="1"/>
</dbReference>
<gene>
    <name evidence="1" type="ORF">RGQ29_011234</name>
</gene>
<evidence type="ECO:0000313" key="2">
    <source>
        <dbReference type="Proteomes" id="UP001324115"/>
    </source>
</evidence>
<sequence>MISEEEKLGGLLVNRTRMMAFRNCLDKCGLIDLGFHGPHFTWTNKSTVWQTTIKERLDRGVANTKWALLCPSAKIHYLPRVKSDHCSILLTTEPQGPRPAKPFRFEQMWLTDPTFPPLPPCKRAGKPRN</sequence>
<name>A0AAN7FXG1_QUERU</name>
<dbReference type="EMBL" id="JAXUIC010000002">
    <property type="protein sequence ID" value="KAK4602088.1"/>
    <property type="molecule type" value="Genomic_DNA"/>
</dbReference>
<dbReference type="Gene3D" id="3.60.10.10">
    <property type="entry name" value="Endonuclease/exonuclease/phosphatase"/>
    <property type="match status" value="1"/>
</dbReference>
<dbReference type="AlphaFoldDB" id="A0AAN7FXG1"/>
<proteinExistence type="predicted"/>
<dbReference type="Proteomes" id="UP001324115">
    <property type="component" value="Unassembled WGS sequence"/>
</dbReference>
<reference evidence="1 2" key="1">
    <citation type="journal article" date="2023" name="G3 (Bethesda)">
        <title>A haplotype-resolved chromosome-scale genome for Quercus rubra L. provides insights into the genetics of adaptive traits for red oak species.</title>
        <authorList>
            <person name="Kapoor B."/>
            <person name="Jenkins J."/>
            <person name="Schmutz J."/>
            <person name="Zhebentyayeva T."/>
            <person name="Kuelheim C."/>
            <person name="Coggeshall M."/>
            <person name="Heim C."/>
            <person name="Lasky J.R."/>
            <person name="Leites L."/>
            <person name="Islam-Faridi N."/>
            <person name="Romero-Severson J."/>
            <person name="DeLeo V.L."/>
            <person name="Lucas S.M."/>
            <person name="Lazic D."/>
            <person name="Gailing O."/>
            <person name="Carlson J."/>
            <person name="Staton M."/>
        </authorList>
    </citation>
    <scope>NUCLEOTIDE SEQUENCE [LARGE SCALE GENOMIC DNA]</scope>
    <source>
        <strain evidence="1">Pseudo-F2</strain>
    </source>
</reference>
<dbReference type="PANTHER" id="PTHR33710">
    <property type="entry name" value="BNAC02G09200D PROTEIN"/>
    <property type="match status" value="1"/>
</dbReference>
<protein>
    <submittedName>
        <fullName evidence="1">Uncharacterized protein</fullName>
    </submittedName>
</protein>
<dbReference type="SUPFAM" id="SSF56219">
    <property type="entry name" value="DNase I-like"/>
    <property type="match status" value="1"/>
</dbReference>
<organism evidence="1 2">
    <name type="scientific">Quercus rubra</name>
    <name type="common">Northern red oak</name>
    <name type="synonym">Quercus borealis</name>
    <dbReference type="NCBI Taxonomy" id="3512"/>
    <lineage>
        <taxon>Eukaryota</taxon>
        <taxon>Viridiplantae</taxon>
        <taxon>Streptophyta</taxon>
        <taxon>Embryophyta</taxon>
        <taxon>Tracheophyta</taxon>
        <taxon>Spermatophyta</taxon>
        <taxon>Magnoliopsida</taxon>
        <taxon>eudicotyledons</taxon>
        <taxon>Gunneridae</taxon>
        <taxon>Pentapetalae</taxon>
        <taxon>rosids</taxon>
        <taxon>fabids</taxon>
        <taxon>Fagales</taxon>
        <taxon>Fagaceae</taxon>
        <taxon>Quercus</taxon>
    </lineage>
</organism>
<keyword evidence="2" id="KW-1185">Reference proteome</keyword>
<accession>A0AAN7FXG1</accession>
<evidence type="ECO:0000313" key="1">
    <source>
        <dbReference type="EMBL" id="KAK4602088.1"/>
    </source>
</evidence>
<comment type="caution">
    <text evidence="1">The sequence shown here is derived from an EMBL/GenBank/DDBJ whole genome shotgun (WGS) entry which is preliminary data.</text>
</comment>
<dbReference type="InterPro" id="IPR036691">
    <property type="entry name" value="Endo/exonu/phosph_ase_sf"/>
</dbReference>